<reference evidence="2" key="1">
    <citation type="submission" date="2016-03" db="EMBL/GenBank/DDBJ databases">
        <authorList>
            <person name="Heylen K."/>
            <person name="De Vos P."/>
            <person name="Vekeman B."/>
        </authorList>
    </citation>
    <scope>NUCLEOTIDE SEQUENCE [LARGE SCALE GENOMIC DNA]</scope>
    <source>
        <strain evidence="2">R-45383</strain>
    </source>
</reference>
<evidence type="ECO:0000313" key="2">
    <source>
        <dbReference type="Proteomes" id="UP000077628"/>
    </source>
</evidence>
<dbReference type="Proteomes" id="UP000077628">
    <property type="component" value="Unassembled WGS sequence"/>
</dbReference>
<sequence>MPDKKLWVEIYSSNDLPVVEDALDDIKNAFLLRNDDVFRLRPNDLLLDIYNAAYPHKWADTLEFETLTLSLKKKGIPEKALAELTNPTVGDIINLCLTLHSRGTGCASPSI</sequence>
<evidence type="ECO:0000313" key="1">
    <source>
        <dbReference type="EMBL" id="OAI21166.1"/>
    </source>
</evidence>
<proteinExistence type="predicted"/>
<dbReference type="STRING" id="702114.A1355_23530"/>
<comment type="caution">
    <text evidence="1">The sequence shown here is derived from an EMBL/GenBank/DDBJ whole genome shotgun (WGS) entry which is preliminary data.</text>
</comment>
<dbReference type="EMBL" id="LUUK01000108">
    <property type="protein sequence ID" value="OAI21166.1"/>
    <property type="molecule type" value="Genomic_DNA"/>
</dbReference>
<name>A0A177NT00_9GAMM</name>
<protein>
    <submittedName>
        <fullName evidence="1">Uncharacterized protein</fullName>
    </submittedName>
</protein>
<keyword evidence="2" id="KW-1185">Reference proteome</keyword>
<gene>
    <name evidence="1" type="ORF">A1355_23530</name>
</gene>
<organism evidence="1 2">
    <name type="scientific">Methylomonas koyamae</name>
    <dbReference type="NCBI Taxonomy" id="702114"/>
    <lineage>
        <taxon>Bacteria</taxon>
        <taxon>Pseudomonadati</taxon>
        <taxon>Pseudomonadota</taxon>
        <taxon>Gammaproteobacteria</taxon>
        <taxon>Methylococcales</taxon>
        <taxon>Methylococcaceae</taxon>
        <taxon>Methylomonas</taxon>
    </lineage>
</organism>
<accession>A0A177NT00</accession>
<dbReference type="AlphaFoldDB" id="A0A177NT00"/>